<dbReference type="InterPro" id="IPR036426">
    <property type="entry name" value="Bulb-type_lectin_dom_sf"/>
</dbReference>
<dbReference type="InterPro" id="IPR024171">
    <property type="entry name" value="SRK-like_kinase"/>
</dbReference>
<feature type="domain" description="Bulb-type lectin" evidence="14">
    <location>
        <begin position="51"/>
        <end position="182"/>
    </location>
</feature>
<dbReference type="SUPFAM" id="SSF56112">
    <property type="entry name" value="Protein kinase-like (PK-like)"/>
    <property type="match status" value="1"/>
</dbReference>
<evidence type="ECO:0000256" key="4">
    <source>
        <dbReference type="ARBA" id="ARBA00022741"/>
    </source>
</evidence>
<keyword evidence="3" id="KW-0732">Signal</keyword>
<keyword evidence="5 11" id="KW-0418">Kinase</keyword>
<evidence type="ECO:0000256" key="11">
    <source>
        <dbReference type="PIRNR" id="PIRNR000641"/>
    </source>
</evidence>
<organism evidence="16 17">
    <name type="scientific">Castilleja foliolosa</name>
    <dbReference type="NCBI Taxonomy" id="1961234"/>
    <lineage>
        <taxon>Eukaryota</taxon>
        <taxon>Viridiplantae</taxon>
        <taxon>Streptophyta</taxon>
        <taxon>Embryophyta</taxon>
        <taxon>Tracheophyta</taxon>
        <taxon>Spermatophyta</taxon>
        <taxon>Magnoliopsida</taxon>
        <taxon>eudicotyledons</taxon>
        <taxon>Gunneridae</taxon>
        <taxon>Pentapetalae</taxon>
        <taxon>asterids</taxon>
        <taxon>lamiids</taxon>
        <taxon>Lamiales</taxon>
        <taxon>Orobanchaceae</taxon>
        <taxon>Pedicularideae</taxon>
        <taxon>Castillejinae</taxon>
        <taxon>Castilleja</taxon>
    </lineage>
</organism>
<comment type="similarity">
    <text evidence="11">Belongs to the protein kinase superfamily. Ser/Thr protein kinase family.</text>
</comment>
<dbReference type="GO" id="GO:0005524">
    <property type="term" value="F:ATP binding"/>
    <property type="evidence" value="ECO:0007669"/>
    <property type="project" value="UniProtKB-KW"/>
</dbReference>
<comment type="caution">
    <text evidence="16">The sequence shown here is derived from an EMBL/GenBank/DDBJ whole genome shotgun (WGS) entry which is preliminary data.</text>
</comment>
<accession>A0ABD3EDI9</accession>
<keyword evidence="6 11" id="KW-0067">ATP-binding</keyword>
<protein>
    <recommendedName>
        <fullName evidence="11">Receptor-like serine/threonine-protein kinase</fullName>
        <ecNumber evidence="11">2.7.11.1</ecNumber>
    </recommendedName>
</protein>
<evidence type="ECO:0000313" key="16">
    <source>
        <dbReference type="EMBL" id="KAL3652500.1"/>
    </source>
</evidence>
<keyword evidence="4 11" id="KW-0547">Nucleotide-binding</keyword>
<dbReference type="PANTHER" id="PTHR32444:SF183">
    <property type="entry name" value="APPLE DOMAIN-CONTAINING PROTEIN"/>
    <property type="match status" value="1"/>
</dbReference>
<dbReference type="EC" id="2.7.11.1" evidence="11"/>
<dbReference type="PROSITE" id="PS50927">
    <property type="entry name" value="BULB_LECTIN"/>
    <property type="match status" value="1"/>
</dbReference>
<dbReference type="InterPro" id="IPR011009">
    <property type="entry name" value="Kinase-like_dom_sf"/>
</dbReference>
<evidence type="ECO:0000256" key="6">
    <source>
        <dbReference type="ARBA" id="ARBA00022840"/>
    </source>
</evidence>
<comment type="catalytic activity">
    <reaction evidence="9 11">
        <text>L-threonyl-[protein] + ATP = O-phospho-L-threonyl-[protein] + ADP + H(+)</text>
        <dbReference type="Rhea" id="RHEA:46608"/>
        <dbReference type="Rhea" id="RHEA-COMP:11060"/>
        <dbReference type="Rhea" id="RHEA-COMP:11605"/>
        <dbReference type="ChEBI" id="CHEBI:15378"/>
        <dbReference type="ChEBI" id="CHEBI:30013"/>
        <dbReference type="ChEBI" id="CHEBI:30616"/>
        <dbReference type="ChEBI" id="CHEBI:61977"/>
        <dbReference type="ChEBI" id="CHEBI:456216"/>
        <dbReference type="EC" id="2.7.11.1"/>
    </reaction>
</comment>
<evidence type="ECO:0000259" key="14">
    <source>
        <dbReference type="PROSITE" id="PS50927"/>
    </source>
</evidence>
<dbReference type="InterPro" id="IPR000858">
    <property type="entry name" value="S_locus_glycoprot_dom"/>
</dbReference>
<keyword evidence="17" id="KW-1185">Reference proteome</keyword>
<feature type="domain" description="Apple" evidence="15">
    <location>
        <begin position="373"/>
        <end position="452"/>
    </location>
</feature>
<dbReference type="SMART" id="SM00220">
    <property type="entry name" value="S_TKc"/>
    <property type="match status" value="1"/>
</dbReference>
<proteinExistence type="inferred from homology"/>
<dbReference type="InterPro" id="IPR001480">
    <property type="entry name" value="Bulb-type_lectin_dom"/>
</dbReference>
<name>A0ABD3EDI9_9LAMI</name>
<evidence type="ECO:0000256" key="10">
    <source>
        <dbReference type="ARBA" id="ARBA00048679"/>
    </source>
</evidence>
<dbReference type="InterPro" id="IPR000719">
    <property type="entry name" value="Prot_kinase_dom"/>
</dbReference>
<dbReference type="EMBL" id="JAVIJP010000005">
    <property type="protein sequence ID" value="KAL3652500.1"/>
    <property type="molecule type" value="Genomic_DNA"/>
</dbReference>
<evidence type="ECO:0000256" key="5">
    <source>
        <dbReference type="ARBA" id="ARBA00022777"/>
    </source>
</evidence>
<evidence type="ECO:0000256" key="12">
    <source>
        <dbReference type="SAM" id="Phobius"/>
    </source>
</evidence>
<evidence type="ECO:0000259" key="15">
    <source>
        <dbReference type="PROSITE" id="PS50948"/>
    </source>
</evidence>
<dbReference type="Gene3D" id="2.90.10.10">
    <property type="entry name" value="Bulb-type lectin domain"/>
    <property type="match status" value="1"/>
</dbReference>
<feature type="domain" description="Protein kinase" evidence="13">
    <location>
        <begin position="519"/>
        <end position="796"/>
    </location>
</feature>
<dbReference type="SUPFAM" id="SSF51110">
    <property type="entry name" value="alpha-D-mannose-specific plant lectins"/>
    <property type="match status" value="1"/>
</dbReference>
<evidence type="ECO:0000256" key="2">
    <source>
        <dbReference type="ARBA" id="ARBA00022679"/>
    </source>
</evidence>
<dbReference type="CDD" id="cd00028">
    <property type="entry name" value="B_lectin"/>
    <property type="match status" value="1"/>
</dbReference>
<dbReference type="FunFam" id="1.10.510.10:FF:000060">
    <property type="entry name" value="G-type lectin S-receptor-like serine/threonine-protein kinase"/>
    <property type="match status" value="1"/>
</dbReference>
<dbReference type="PIRSF" id="PIRSF000641">
    <property type="entry name" value="SRK"/>
    <property type="match status" value="1"/>
</dbReference>
<dbReference type="Pfam" id="PF08276">
    <property type="entry name" value="PAN_2"/>
    <property type="match status" value="1"/>
</dbReference>
<evidence type="ECO:0000256" key="8">
    <source>
        <dbReference type="ARBA" id="ARBA00023180"/>
    </source>
</evidence>
<keyword evidence="12" id="KW-1133">Transmembrane helix</keyword>
<dbReference type="CDD" id="cd01098">
    <property type="entry name" value="PAN_AP_plant"/>
    <property type="match status" value="1"/>
</dbReference>
<dbReference type="SMART" id="SM00108">
    <property type="entry name" value="B_lectin"/>
    <property type="match status" value="1"/>
</dbReference>
<dbReference type="Gene3D" id="3.30.200.20">
    <property type="entry name" value="Phosphorylase Kinase, domain 1"/>
    <property type="match status" value="1"/>
</dbReference>
<evidence type="ECO:0000256" key="9">
    <source>
        <dbReference type="ARBA" id="ARBA00047899"/>
    </source>
</evidence>
<keyword evidence="2 11" id="KW-0808">Transferase</keyword>
<keyword evidence="8" id="KW-0325">Glycoprotein</keyword>
<keyword evidence="7" id="KW-1015">Disulfide bond</keyword>
<dbReference type="InterPro" id="IPR001245">
    <property type="entry name" value="Ser-Thr/Tyr_kinase_cat_dom"/>
</dbReference>
<dbReference type="FunFam" id="2.90.10.10:FF:000004">
    <property type="entry name" value="G-type lectin S-receptor-like serine/threonine-protein kinase"/>
    <property type="match status" value="1"/>
</dbReference>
<evidence type="ECO:0000256" key="7">
    <source>
        <dbReference type="ARBA" id="ARBA00023157"/>
    </source>
</evidence>
<keyword evidence="12" id="KW-0472">Membrane</keyword>
<keyword evidence="12" id="KW-0812">Transmembrane</keyword>
<dbReference type="Pfam" id="PF01453">
    <property type="entry name" value="B_lectin"/>
    <property type="match status" value="1"/>
</dbReference>
<sequence>MKPHFFSLMSTSNPKCYSRTPPNIAMKSFILASSYSSFIFLFCFLPISIATDTINTKQIIRDGDTLVSSSEKFEFGFFSPGSSTNRYVGIWYKRNITVKTVVWVANRETPLVRQNSRSSSGVLTVISSGQLVIRDDVSNNNTIWSTNTSRVHVPRNPVLQLLDTGNLVVREANDDRQKNYIWQSFDYPSDTLLPGMSIGYNPVTGIESYLSSWRSYDDPTPEFTFQFDTTTGYPQIVIKRAGAIQYRLGPWNGIQFTSKEKPIFVAATVMNTSVVYYREDASDESVVTRFTLGPIGVGQRWTWVNGRSEDWVFSYSIPKDLCDTYRICGAHGLCNSDKNPVCGCLDKFVPKVREGWIRSDWSGGCVRRSSLNCGKDVFLRYSGIKLPYSSGTLFNESFKGEECKAACLRNCSCMAYANVRTGVTGCFLWFGDLIDIRRTPGAPQEIYIRMAASELDSDRKKRATLIAILTSVAGIVILGLGLTMFLRKRLRKEGLESDDEDLELPMYDLSAVNKATNSLSNDNKLGEGGFGPVYKGVLEDGKEVAVKRLSATSSQGVDEFKNEVICIAKLQHRNLVKLLGCCIQGHEKMLIYEYLSNKSLDLILFDKTKSKLLDWQKRFHIITGTARGLLYLHQDSHLRIIHRDLKASNVLLDDDLNPKISDFGMARIFGGNETEANTKRVVGTYGYMSPEYAGDGLFSVKSDIYSFGVLVLEIVSGQRNRGFQHSKHHHNLLGHAWMLYKDGMPMELVDPNIVSSVYLNELLRSIHVALLCVQHSPEDRPTMSSVIMMLGGGSVLPEARLPGFFSERHGFGNERTSSTDATRQSNEYTITLLEAR</sequence>
<dbReference type="InterPro" id="IPR003609">
    <property type="entry name" value="Pan_app"/>
</dbReference>
<evidence type="ECO:0000256" key="1">
    <source>
        <dbReference type="ARBA" id="ARBA00022527"/>
    </source>
</evidence>
<reference evidence="17" key="1">
    <citation type="journal article" date="2024" name="IScience">
        <title>Strigolactones Initiate the Formation of Haustorium-like Structures in Castilleja.</title>
        <authorList>
            <person name="Buerger M."/>
            <person name="Peterson D."/>
            <person name="Chory J."/>
        </authorList>
    </citation>
    <scope>NUCLEOTIDE SEQUENCE [LARGE SCALE GENOMIC DNA]</scope>
</reference>
<dbReference type="PROSITE" id="PS50011">
    <property type="entry name" value="PROTEIN_KINASE_DOM"/>
    <property type="match status" value="1"/>
</dbReference>
<dbReference type="Proteomes" id="UP001632038">
    <property type="component" value="Unassembled WGS sequence"/>
</dbReference>
<dbReference type="CDD" id="cd14066">
    <property type="entry name" value="STKc_IRAK"/>
    <property type="match status" value="1"/>
</dbReference>
<evidence type="ECO:0000256" key="3">
    <source>
        <dbReference type="ARBA" id="ARBA00022729"/>
    </source>
</evidence>
<keyword evidence="1 11" id="KW-0723">Serine/threonine-protein kinase</keyword>
<comment type="catalytic activity">
    <reaction evidence="10 11">
        <text>L-seryl-[protein] + ATP = O-phospho-L-seryl-[protein] + ADP + H(+)</text>
        <dbReference type="Rhea" id="RHEA:17989"/>
        <dbReference type="Rhea" id="RHEA-COMP:9863"/>
        <dbReference type="Rhea" id="RHEA-COMP:11604"/>
        <dbReference type="ChEBI" id="CHEBI:15378"/>
        <dbReference type="ChEBI" id="CHEBI:29999"/>
        <dbReference type="ChEBI" id="CHEBI:30616"/>
        <dbReference type="ChEBI" id="CHEBI:83421"/>
        <dbReference type="ChEBI" id="CHEBI:456216"/>
        <dbReference type="EC" id="2.7.11.1"/>
    </reaction>
</comment>
<feature type="transmembrane region" description="Helical" evidence="12">
    <location>
        <begin position="465"/>
        <end position="486"/>
    </location>
</feature>
<dbReference type="PROSITE" id="PS00108">
    <property type="entry name" value="PROTEIN_KINASE_ST"/>
    <property type="match status" value="1"/>
</dbReference>
<dbReference type="Gene3D" id="1.10.510.10">
    <property type="entry name" value="Transferase(Phosphotransferase) domain 1"/>
    <property type="match status" value="1"/>
</dbReference>
<evidence type="ECO:0000313" key="17">
    <source>
        <dbReference type="Proteomes" id="UP001632038"/>
    </source>
</evidence>
<dbReference type="InterPro" id="IPR008271">
    <property type="entry name" value="Ser/Thr_kinase_AS"/>
</dbReference>
<dbReference type="SMART" id="SM00473">
    <property type="entry name" value="PAN_AP"/>
    <property type="match status" value="1"/>
</dbReference>
<gene>
    <name evidence="16" type="ORF">CASFOL_002181</name>
</gene>
<dbReference type="GO" id="GO:0004674">
    <property type="term" value="F:protein serine/threonine kinase activity"/>
    <property type="evidence" value="ECO:0007669"/>
    <property type="project" value="UniProtKB-KW"/>
</dbReference>
<dbReference type="Pfam" id="PF00954">
    <property type="entry name" value="S_locus_glycop"/>
    <property type="match status" value="1"/>
</dbReference>
<dbReference type="AlphaFoldDB" id="A0ABD3EDI9"/>
<dbReference type="PROSITE" id="PS50948">
    <property type="entry name" value="PAN"/>
    <property type="match status" value="1"/>
</dbReference>
<evidence type="ECO:0000259" key="13">
    <source>
        <dbReference type="PROSITE" id="PS50011"/>
    </source>
</evidence>
<dbReference type="PANTHER" id="PTHR32444">
    <property type="entry name" value="BULB-TYPE LECTIN DOMAIN-CONTAINING PROTEIN"/>
    <property type="match status" value="1"/>
</dbReference>
<dbReference type="Pfam" id="PF07714">
    <property type="entry name" value="PK_Tyr_Ser-Thr"/>
    <property type="match status" value="1"/>
</dbReference>
<dbReference type="FunFam" id="3.30.200.20:FF:000195">
    <property type="entry name" value="G-type lectin S-receptor-like serine/threonine-protein kinase"/>
    <property type="match status" value="1"/>
</dbReference>